<dbReference type="Gene3D" id="3.20.19.10">
    <property type="entry name" value="Aconitase, domain 4"/>
    <property type="match status" value="1"/>
</dbReference>
<gene>
    <name evidence="7" type="primary">leuD</name>
    <name evidence="9" type="ORF">B4O97_09545</name>
</gene>
<keyword evidence="6 7" id="KW-0456">Lyase</keyword>
<keyword evidence="10" id="KW-1185">Reference proteome</keyword>
<dbReference type="InterPro" id="IPR050075">
    <property type="entry name" value="LeuD"/>
</dbReference>
<dbReference type="PANTHER" id="PTHR43345:SF2">
    <property type="entry name" value="3-ISOPROPYLMALATE DEHYDRATASE SMALL SUBUNIT 1"/>
    <property type="match status" value="1"/>
</dbReference>
<dbReference type="GO" id="GO:0003861">
    <property type="term" value="F:3-isopropylmalate dehydratase activity"/>
    <property type="evidence" value="ECO:0007669"/>
    <property type="project" value="UniProtKB-UniRule"/>
</dbReference>
<dbReference type="STRING" id="1963862.B4O97_09545"/>
<evidence type="ECO:0000313" key="9">
    <source>
        <dbReference type="EMBL" id="ORC35405.1"/>
    </source>
</evidence>
<evidence type="ECO:0000256" key="6">
    <source>
        <dbReference type="ARBA" id="ARBA00023239"/>
    </source>
</evidence>
<dbReference type="HAMAP" id="MF_01032">
    <property type="entry name" value="LeuD_type2"/>
    <property type="match status" value="1"/>
</dbReference>
<evidence type="ECO:0000259" key="8">
    <source>
        <dbReference type="Pfam" id="PF00694"/>
    </source>
</evidence>
<reference evidence="9 10" key="1">
    <citation type="submission" date="2017-03" db="EMBL/GenBank/DDBJ databases">
        <title>Draft Genome sequence of Marispirochaeta sp. strain JC444.</title>
        <authorList>
            <person name="Shivani Y."/>
            <person name="Subhash Y."/>
            <person name="Sasikala C."/>
            <person name="Ramana C."/>
        </authorList>
    </citation>
    <scope>NUCLEOTIDE SEQUENCE [LARGE SCALE GENOMIC DNA]</scope>
    <source>
        <strain evidence="9 10">JC444</strain>
    </source>
</reference>
<dbReference type="SUPFAM" id="SSF52016">
    <property type="entry name" value="LeuD/IlvD-like"/>
    <property type="match status" value="1"/>
</dbReference>
<dbReference type="EC" id="4.2.1.33" evidence="7"/>
<dbReference type="Proteomes" id="UP000192343">
    <property type="component" value="Unassembled WGS sequence"/>
</dbReference>
<keyword evidence="7" id="KW-0432">Leucine biosynthesis</keyword>
<dbReference type="InterPro" id="IPR033940">
    <property type="entry name" value="IPMI_Swivel"/>
</dbReference>
<dbReference type="RefSeq" id="WP_083050363.1">
    <property type="nucleotide sequence ID" value="NZ_MWQY01000009.1"/>
</dbReference>
<organism evidence="9 10">
    <name type="scientific">Marispirochaeta aestuarii</name>
    <dbReference type="NCBI Taxonomy" id="1963862"/>
    <lineage>
        <taxon>Bacteria</taxon>
        <taxon>Pseudomonadati</taxon>
        <taxon>Spirochaetota</taxon>
        <taxon>Spirochaetia</taxon>
        <taxon>Spirochaetales</taxon>
        <taxon>Spirochaetaceae</taxon>
        <taxon>Marispirochaeta</taxon>
    </lineage>
</organism>
<dbReference type="InterPro" id="IPR015928">
    <property type="entry name" value="Aconitase/3IPM_dehydase_swvl"/>
</dbReference>
<dbReference type="Pfam" id="PF00694">
    <property type="entry name" value="Aconitase_C"/>
    <property type="match status" value="1"/>
</dbReference>
<dbReference type="InterPro" id="IPR000573">
    <property type="entry name" value="AconitaseA/IPMdHydase_ssu_swvl"/>
</dbReference>
<proteinExistence type="inferred from homology"/>
<dbReference type="EMBL" id="MWQY01000009">
    <property type="protein sequence ID" value="ORC35405.1"/>
    <property type="molecule type" value="Genomic_DNA"/>
</dbReference>
<accession>A0A1Y1RZD8</accession>
<feature type="domain" description="Aconitase A/isopropylmalate dehydratase small subunit swivel" evidence="8">
    <location>
        <begin position="50"/>
        <end position="102"/>
    </location>
</feature>
<evidence type="ECO:0000256" key="4">
    <source>
        <dbReference type="ARBA" id="ARBA00009869"/>
    </source>
</evidence>
<evidence type="ECO:0000256" key="3">
    <source>
        <dbReference type="ARBA" id="ARBA00004729"/>
    </source>
</evidence>
<dbReference type="InterPro" id="IPR011827">
    <property type="entry name" value="LeuD_type2/HacB/DmdB"/>
</dbReference>
<dbReference type="NCBIfam" id="TIGR02087">
    <property type="entry name" value="LEUD_arch"/>
    <property type="match status" value="1"/>
</dbReference>
<dbReference type="GO" id="GO:0009098">
    <property type="term" value="P:L-leucine biosynthetic process"/>
    <property type="evidence" value="ECO:0007669"/>
    <property type="project" value="UniProtKB-UniRule"/>
</dbReference>
<evidence type="ECO:0000256" key="7">
    <source>
        <dbReference type="HAMAP-Rule" id="MF_01032"/>
    </source>
</evidence>
<comment type="similarity">
    <text evidence="4 7">Belongs to the LeuD family. LeuD type 2 subfamily.</text>
</comment>
<evidence type="ECO:0000313" key="10">
    <source>
        <dbReference type="Proteomes" id="UP000192343"/>
    </source>
</evidence>
<sequence length="169" mass="18127">MKTGYTGKAHLFGKNIDTDQIYPGQYLELVEPDEIARHCLEGADPSFASKLQPGDIVVAGTNFGCGSSREHAAIALKHAGVAAVVAESFARIFYRNAINLALPLLVCKGISSRVESGDTLKIDLEQGTVTNSRTGKVLEGEKLSSYAMNILDKGGIKAIFLDKTRGKTR</sequence>
<comment type="catalytic activity">
    <reaction evidence="1 7">
        <text>(2R,3S)-3-isopropylmalate = (2S)-2-isopropylmalate</text>
        <dbReference type="Rhea" id="RHEA:32287"/>
        <dbReference type="ChEBI" id="CHEBI:1178"/>
        <dbReference type="ChEBI" id="CHEBI:35121"/>
        <dbReference type="EC" id="4.2.1.33"/>
    </reaction>
</comment>
<keyword evidence="7" id="KW-0100">Branched-chain amino acid biosynthesis</keyword>
<name>A0A1Y1RZD8_9SPIO</name>
<evidence type="ECO:0000256" key="2">
    <source>
        <dbReference type="ARBA" id="ARBA00002695"/>
    </source>
</evidence>
<dbReference type="AlphaFoldDB" id="A0A1Y1RZD8"/>
<dbReference type="PANTHER" id="PTHR43345">
    <property type="entry name" value="3-ISOPROPYLMALATE DEHYDRATASE SMALL SUBUNIT 2-RELATED-RELATED"/>
    <property type="match status" value="1"/>
</dbReference>
<comment type="pathway">
    <text evidence="3 7">Amino-acid biosynthesis; L-leucine biosynthesis; L-leucine from 3-methyl-2-oxobutanoate: step 2/4.</text>
</comment>
<protein>
    <recommendedName>
        <fullName evidence="7">3-isopropylmalate dehydratase small subunit</fullName>
        <ecNumber evidence="7">4.2.1.33</ecNumber>
    </recommendedName>
    <alternativeName>
        <fullName evidence="7">Alpha-IPM isomerase</fullName>
        <shortName evidence="7">IPMI</shortName>
    </alternativeName>
    <alternativeName>
        <fullName evidence="7">Isopropylmalate isomerase</fullName>
    </alternativeName>
</protein>
<keyword evidence="7" id="KW-0028">Amino-acid biosynthesis</keyword>
<dbReference type="CDD" id="cd01577">
    <property type="entry name" value="IPMI_Swivel"/>
    <property type="match status" value="1"/>
</dbReference>
<dbReference type="OrthoDB" id="9777465at2"/>
<evidence type="ECO:0000256" key="5">
    <source>
        <dbReference type="ARBA" id="ARBA00011271"/>
    </source>
</evidence>
<comment type="caution">
    <text evidence="9">The sequence shown here is derived from an EMBL/GenBank/DDBJ whole genome shotgun (WGS) entry which is preliminary data.</text>
</comment>
<evidence type="ECO:0000256" key="1">
    <source>
        <dbReference type="ARBA" id="ARBA00000491"/>
    </source>
</evidence>
<comment type="function">
    <text evidence="2 7">Catalyzes the isomerization between 2-isopropylmalate and 3-isopropylmalate, via the formation of 2-isopropylmaleate.</text>
</comment>
<comment type="subunit">
    <text evidence="5 7">Heterodimer of LeuC and LeuD.</text>
</comment>
<dbReference type="UniPathway" id="UPA00048">
    <property type="reaction ID" value="UER00071"/>
</dbReference>